<dbReference type="PROSITE" id="PS00501">
    <property type="entry name" value="SPASE_I_1"/>
    <property type="match status" value="1"/>
</dbReference>
<dbReference type="PROSITE" id="PS00761">
    <property type="entry name" value="SPASE_I_3"/>
    <property type="match status" value="1"/>
</dbReference>
<dbReference type="InterPro" id="IPR000223">
    <property type="entry name" value="Pept_S26A_signal_pept_1"/>
</dbReference>
<evidence type="ECO:0000256" key="3">
    <source>
        <dbReference type="ARBA" id="ARBA00013208"/>
    </source>
</evidence>
<dbReference type="InterPro" id="IPR036286">
    <property type="entry name" value="LexA/Signal_pep-like_sf"/>
</dbReference>
<dbReference type="RefSeq" id="WP_158353354.1">
    <property type="nucleotide sequence ID" value="NZ_CP034852.1"/>
</dbReference>
<keyword evidence="8" id="KW-0472">Membrane</keyword>
<feature type="domain" description="Peptidase S26" evidence="10">
    <location>
        <begin position="55"/>
        <end position="299"/>
    </location>
</feature>
<dbReference type="AlphaFoldDB" id="A0A4D6YNU9"/>
<evidence type="ECO:0000256" key="2">
    <source>
        <dbReference type="ARBA" id="ARBA00009370"/>
    </source>
</evidence>
<reference evidence="11 12" key="2">
    <citation type="submission" date="2019-05" db="EMBL/GenBank/DDBJ databases">
        <title>Genome evolution of the obligate endosymbiont Buchnera aphidicola.</title>
        <authorList>
            <person name="Moran N.A."/>
        </authorList>
    </citation>
    <scope>NUCLEOTIDE SEQUENCE [LARGE SCALE GENOMIC DNA]</scope>
    <source>
        <strain evidence="11 12">Tca</strain>
    </source>
</reference>
<evidence type="ECO:0000256" key="4">
    <source>
        <dbReference type="ARBA" id="ARBA00019232"/>
    </source>
</evidence>
<dbReference type="Pfam" id="PF10502">
    <property type="entry name" value="Peptidase_S26"/>
    <property type="match status" value="1"/>
</dbReference>
<dbReference type="InterPro" id="IPR019758">
    <property type="entry name" value="Pept_S26A_signal_pept_1_CS"/>
</dbReference>
<evidence type="ECO:0000256" key="1">
    <source>
        <dbReference type="ARBA" id="ARBA00000677"/>
    </source>
</evidence>
<feature type="active site" evidence="7">
    <location>
        <position position="84"/>
    </location>
</feature>
<evidence type="ECO:0000256" key="5">
    <source>
        <dbReference type="ARBA" id="ARBA00022670"/>
    </source>
</evidence>
<keyword evidence="6 8" id="KW-0378">Hydrolase</keyword>
<dbReference type="GO" id="GO:0009003">
    <property type="term" value="F:signal peptidase activity"/>
    <property type="evidence" value="ECO:0007669"/>
    <property type="project" value="UniProtKB-EC"/>
</dbReference>
<dbReference type="Gene3D" id="2.10.109.10">
    <property type="entry name" value="Umud Fragment, subunit A"/>
    <property type="match status" value="1"/>
</dbReference>
<evidence type="ECO:0000256" key="8">
    <source>
        <dbReference type="RuleBase" id="RU003993"/>
    </source>
</evidence>
<dbReference type="PROSITE" id="PS00760">
    <property type="entry name" value="SPASE_I_2"/>
    <property type="match status" value="1"/>
</dbReference>
<protein>
    <recommendedName>
        <fullName evidence="4 8">Signal peptidase I</fullName>
        <ecNumber evidence="3 8">3.4.21.89</ecNumber>
    </recommendedName>
</protein>
<feature type="transmembrane region" description="Helical" evidence="8">
    <location>
        <begin position="50"/>
        <end position="74"/>
    </location>
</feature>
<keyword evidence="5 8" id="KW-0645">Protease</keyword>
<feature type="active site" evidence="7">
    <location>
        <position position="139"/>
    </location>
</feature>
<evidence type="ECO:0000256" key="7">
    <source>
        <dbReference type="PIRSR" id="PIRSR600223-1"/>
    </source>
</evidence>
<name>A0A4D6YNU9_9GAMM</name>
<dbReference type="GO" id="GO:0016020">
    <property type="term" value="C:membrane"/>
    <property type="evidence" value="ECO:0007669"/>
    <property type="project" value="UniProtKB-SubCell"/>
</dbReference>
<reference evidence="11 12" key="1">
    <citation type="submission" date="2018-12" db="EMBL/GenBank/DDBJ databases">
        <authorList>
            <person name="Chong R.A."/>
        </authorList>
    </citation>
    <scope>NUCLEOTIDE SEQUENCE [LARGE SCALE GENOMIC DNA]</scope>
    <source>
        <strain evidence="11 12">Tca</strain>
    </source>
</reference>
<dbReference type="SUPFAM" id="SSF51306">
    <property type="entry name" value="LexA/Signal peptidase"/>
    <property type="match status" value="1"/>
</dbReference>
<dbReference type="InterPro" id="IPR019757">
    <property type="entry name" value="Pept_S26A_signal_pept_1_Lys-AS"/>
</dbReference>
<comment type="subcellular location">
    <subcellularLocation>
        <location evidence="9">Membrane</location>
        <topology evidence="9">Multi-pass membrane protein</topology>
    </subcellularLocation>
</comment>
<dbReference type="PANTHER" id="PTHR43390:SF1">
    <property type="entry name" value="CHLOROPLAST PROCESSING PEPTIDASE"/>
    <property type="match status" value="1"/>
</dbReference>
<dbReference type="InterPro" id="IPR019756">
    <property type="entry name" value="Pept_S26A_signal_pept_1_Ser-AS"/>
</dbReference>
<dbReference type="InterPro" id="IPR019533">
    <property type="entry name" value="Peptidase_S26"/>
</dbReference>
<dbReference type="Proteomes" id="UP000298782">
    <property type="component" value="Chromosome"/>
</dbReference>
<accession>A0A4D6YNU9</accession>
<keyword evidence="8" id="KW-1133">Transmembrane helix</keyword>
<evidence type="ECO:0000256" key="9">
    <source>
        <dbReference type="RuleBase" id="RU362042"/>
    </source>
</evidence>
<dbReference type="PANTHER" id="PTHR43390">
    <property type="entry name" value="SIGNAL PEPTIDASE I"/>
    <property type="match status" value="1"/>
</dbReference>
<evidence type="ECO:0000259" key="10">
    <source>
        <dbReference type="Pfam" id="PF10502"/>
    </source>
</evidence>
<dbReference type="GO" id="GO:0004252">
    <property type="term" value="F:serine-type endopeptidase activity"/>
    <property type="evidence" value="ECO:0007669"/>
    <property type="project" value="InterPro"/>
</dbReference>
<evidence type="ECO:0000256" key="6">
    <source>
        <dbReference type="ARBA" id="ARBA00022801"/>
    </source>
</evidence>
<dbReference type="CDD" id="cd06530">
    <property type="entry name" value="S26_SPase_I"/>
    <property type="match status" value="1"/>
</dbReference>
<feature type="transmembrane region" description="Helical" evidence="8">
    <location>
        <begin position="6"/>
        <end position="30"/>
    </location>
</feature>
<dbReference type="PRINTS" id="PR00727">
    <property type="entry name" value="LEADERPTASE"/>
</dbReference>
<dbReference type="OrthoDB" id="9815782at2"/>
<comment type="catalytic activity">
    <reaction evidence="1 8">
        <text>Cleavage of hydrophobic, N-terminal signal or leader sequences from secreted and periplasmic proteins.</text>
        <dbReference type="EC" id="3.4.21.89"/>
    </reaction>
</comment>
<dbReference type="NCBIfam" id="TIGR02227">
    <property type="entry name" value="sigpep_I_bact"/>
    <property type="match status" value="1"/>
</dbReference>
<dbReference type="GO" id="GO:0006465">
    <property type="term" value="P:signal peptide processing"/>
    <property type="evidence" value="ECO:0007669"/>
    <property type="project" value="InterPro"/>
</dbReference>
<keyword evidence="8" id="KW-0812">Transmembrane</keyword>
<organism evidence="11 12">
    <name type="scientific">Buchnera aphidicola</name>
    <name type="common">Thelaxes californica</name>
    <dbReference type="NCBI Taxonomy" id="1315998"/>
    <lineage>
        <taxon>Bacteria</taxon>
        <taxon>Pseudomonadati</taxon>
        <taxon>Pseudomonadota</taxon>
        <taxon>Gammaproteobacteria</taxon>
        <taxon>Enterobacterales</taxon>
        <taxon>Erwiniaceae</taxon>
        <taxon>Buchnera</taxon>
    </lineage>
</organism>
<sequence>MNKIISLGLIFLFSVTFFFWFFEIIIKLYINRKNRKKIEKLKKNFFLKKVLHYFQIIGSIFPILFCVLIIRSYIIESFYIPSSSMMPTLIKGDLIFANKFLYAINNSKFLKKWVHVKPPTLGQLIIFKHPIYKEIYYIKRIIGTPGDIVIYDYKKKKIHVFQVINITKTKREYLHKNNKMLKFFQIKKKIIFRKIDFHVTSINKFQNKKNNFFNIVKHPNKTEYQEKFQNKTIHVIIYTKRKDDINNYFTQNGMKKGVWVIPKKQYFVMGDNRDNSFDSRYWGFVPEKNIIGNAFFIWMNIDNKKKWYTIINIYRIGIIQ</sequence>
<proteinExistence type="inferred from homology"/>
<evidence type="ECO:0000313" key="12">
    <source>
        <dbReference type="Proteomes" id="UP000298782"/>
    </source>
</evidence>
<evidence type="ECO:0000313" key="11">
    <source>
        <dbReference type="EMBL" id="QCI26735.1"/>
    </source>
</evidence>
<dbReference type="EC" id="3.4.21.89" evidence="3 8"/>
<comment type="similarity">
    <text evidence="2 9">Belongs to the peptidase S26 family.</text>
</comment>
<keyword evidence="12" id="KW-1185">Reference proteome</keyword>
<dbReference type="EMBL" id="CP034852">
    <property type="protein sequence ID" value="QCI26735.1"/>
    <property type="molecule type" value="Genomic_DNA"/>
</dbReference>
<gene>
    <name evidence="11" type="primary">lepB</name>
    <name evidence="11" type="ORF">D9V80_00995</name>
</gene>